<dbReference type="Gene3D" id="2.40.110.10">
    <property type="entry name" value="Butyryl-CoA Dehydrogenase, subunit A, domain 2"/>
    <property type="match status" value="1"/>
</dbReference>
<dbReference type="RefSeq" id="WP_152216674.1">
    <property type="nucleotide sequence ID" value="NZ_JBAQYD010000099.1"/>
</dbReference>
<dbReference type="Gene3D" id="1.20.140.10">
    <property type="entry name" value="Butyryl-CoA Dehydrogenase, subunit A, domain 3"/>
    <property type="match status" value="1"/>
</dbReference>
<reference evidence="10 11" key="1">
    <citation type="submission" date="2019-09" db="EMBL/GenBank/DDBJ databases">
        <title>Parvibaculum sedimenti sp. nov., isolated from sediment.</title>
        <authorList>
            <person name="Wang Y."/>
        </authorList>
    </citation>
    <scope>NUCLEOTIDE SEQUENCE [LARGE SCALE GENOMIC DNA]</scope>
    <source>
        <strain evidence="10 11">HXT-9</strain>
    </source>
</reference>
<evidence type="ECO:0000256" key="5">
    <source>
        <dbReference type="ARBA" id="ARBA00023002"/>
    </source>
</evidence>
<keyword evidence="11" id="KW-1185">Reference proteome</keyword>
<accession>A0A6N6VGY3</accession>
<evidence type="ECO:0000256" key="6">
    <source>
        <dbReference type="RuleBase" id="RU362125"/>
    </source>
</evidence>
<evidence type="ECO:0000256" key="3">
    <source>
        <dbReference type="ARBA" id="ARBA00022630"/>
    </source>
</evidence>
<dbReference type="PANTHER" id="PTHR43884">
    <property type="entry name" value="ACYL-COA DEHYDROGENASE"/>
    <property type="match status" value="1"/>
</dbReference>
<evidence type="ECO:0000256" key="4">
    <source>
        <dbReference type="ARBA" id="ARBA00022827"/>
    </source>
</evidence>
<comment type="similarity">
    <text evidence="2 6">Belongs to the acyl-CoA dehydrogenase family.</text>
</comment>
<dbReference type="PANTHER" id="PTHR43884:SF20">
    <property type="entry name" value="ACYL-COA DEHYDROGENASE FADE28"/>
    <property type="match status" value="1"/>
</dbReference>
<dbReference type="Proteomes" id="UP000468901">
    <property type="component" value="Unassembled WGS sequence"/>
</dbReference>
<comment type="caution">
    <text evidence="10">The sequence shown here is derived from an EMBL/GenBank/DDBJ whole genome shotgun (WGS) entry which is preliminary data.</text>
</comment>
<dbReference type="AlphaFoldDB" id="A0A6N6VGY3"/>
<dbReference type="CDD" id="cd00567">
    <property type="entry name" value="ACAD"/>
    <property type="match status" value="1"/>
</dbReference>
<evidence type="ECO:0000313" key="10">
    <source>
        <dbReference type="EMBL" id="KAB7739503.1"/>
    </source>
</evidence>
<evidence type="ECO:0000259" key="9">
    <source>
        <dbReference type="Pfam" id="PF02771"/>
    </source>
</evidence>
<evidence type="ECO:0000256" key="1">
    <source>
        <dbReference type="ARBA" id="ARBA00001974"/>
    </source>
</evidence>
<keyword evidence="4 6" id="KW-0274">FAD</keyword>
<dbReference type="SUPFAM" id="SSF47203">
    <property type="entry name" value="Acyl-CoA dehydrogenase C-terminal domain-like"/>
    <property type="match status" value="1"/>
</dbReference>
<organism evidence="10 11">
    <name type="scientific">Parvibaculum sedimenti</name>
    <dbReference type="NCBI Taxonomy" id="2608632"/>
    <lineage>
        <taxon>Bacteria</taxon>
        <taxon>Pseudomonadati</taxon>
        <taxon>Pseudomonadota</taxon>
        <taxon>Alphaproteobacteria</taxon>
        <taxon>Hyphomicrobiales</taxon>
        <taxon>Parvibaculaceae</taxon>
        <taxon>Parvibaculum</taxon>
    </lineage>
</organism>
<dbReference type="Pfam" id="PF00441">
    <property type="entry name" value="Acyl-CoA_dh_1"/>
    <property type="match status" value="1"/>
</dbReference>
<dbReference type="Pfam" id="PF02771">
    <property type="entry name" value="Acyl-CoA_dh_N"/>
    <property type="match status" value="1"/>
</dbReference>
<dbReference type="InterPro" id="IPR046373">
    <property type="entry name" value="Acyl-CoA_Oxase/DH_mid-dom_sf"/>
</dbReference>
<feature type="domain" description="Acyl-CoA dehydrogenase/oxidase C-terminal" evidence="7">
    <location>
        <begin position="229"/>
        <end position="372"/>
    </location>
</feature>
<feature type="domain" description="Acyl-CoA dehydrogenase/oxidase N-terminal" evidence="9">
    <location>
        <begin position="6"/>
        <end position="120"/>
    </location>
</feature>
<dbReference type="InterPro" id="IPR006091">
    <property type="entry name" value="Acyl-CoA_Oxase/DH_mid-dom"/>
</dbReference>
<proteinExistence type="inferred from homology"/>
<dbReference type="SUPFAM" id="SSF56645">
    <property type="entry name" value="Acyl-CoA dehydrogenase NM domain-like"/>
    <property type="match status" value="1"/>
</dbReference>
<dbReference type="InterPro" id="IPR009100">
    <property type="entry name" value="AcylCoA_DH/oxidase_NM_dom_sf"/>
</dbReference>
<dbReference type="GO" id="GO:0050660">
    <property type="term" value="F:flavin adenine dinucleotide binding"/>
    <property type="evidence" value="ECO:0007669"/>
    <property type="project" value="InterPro"/>
</dbReference>
<name>A0A6N6VGY3_9HYPH</name>
<dbReference type="InterPro" id="IPR036250">
    <property type="entry name" value="AcylCo_DH-like_C"/>
</dbReference>
<dbReference type="Gene3D" id="1.10.540.10">
    <property type="entry name" value="Acyl-CoA dehydrogenase/oxidase, N-terminal domain"/>
    <property type="match status" value="1"/>
</dbReference>
<gene>
    <name evidence="10" type="ORF">F2P47_12350</name>
</gene>
<keyword evidence="5 6" id="KW-0560">Oxidoreductase</keyword>
<dbReference type="InterPro" id="IPR013786">
    <property type="entry name" value="AcylCoA_DH/ox_N"/>
</dbReference>
<sequence length="379" mass="40617">MALVLTEEQQLLRDTATQFFQERVPVANLRRLRDTKEPAGFDRGAWKEMADLGFAGILISEKYGGTDFGPVGLGLVLEQAGRTLAASPLVSTVLLCGSAVQLAGSATQRQDILPAIAAGELIMALALEEGPHHNPTHIATRAVAEGSSYRISGKKTFVLDGHVADRLIVAARTSGKDDDKSGITLFLVDAKTKGVSIERTLMVDSRNAANISFDNVVVSADNVLGSVDGGTDVLDQVLDIARIGLSAELLGLVQAVFDQTVDYLKERKQFGVVIGSFQALKHRAADMFAEIELCRSVVLDALSALEARRNDVPQAASLAKARLSDTARVVTNEGLQMHGGMGMTDQFDVGLYMKRARVAAATFGDGNFHRDRYATLEGF</sequence>
<protein>
    <submittedName>
        <fullName evidence="10">Acyl-CoA dehydrogenase</fullName>
    </submittedName>
</protein>
<comment type="cofactor">
    <cofactor evidence="1 6">
        <name>FAD</name>
        <dbReference type="ChEBI" id="CHEBI:57692"/>
    </cofactor>
</comment>
<evidence type="ECO:0000259" key="7">
    <source>
        <dbReference type="Pfam" id="PF00441"/>
    </source>
</evidence>
<dbReference type="EMBL" id="WESC01000010">
    <property type="protein sequence ID" value="KAB7739503.1"/>
    <property type="molecule type" value="Genomic_DNA"/>
</dbReference>
<evidence type="ECO:0000259" key="8">
    <source>
        <dbReference type="Pfam" id="PF02770"/>
    </source>
</evidence>
<dbReference type="GO" id="GO:0003995">
    <property type="term" value="F:acyl-CoA dehydrogenase activity"/>
    <property type="evidence" value="ECO:0007669"/>
    <property type="project" value="TreeGrafter"/>
</dbReference>
<dbReference type="InterPro" id="IPR009075">
    <property type="entry name" value="AcylCo_DH/oxidase_C"/>
</dbReference>
<evidence type="ECO:0000256" key="2">
    <source>
        <dbReference type="ARBA" id="ARBA00009347"/>
    </source>
</evidence>
<dbReference type="Pfam" id="PF02770">
    <property type="entry name" value="Acyl-CoA_dh_M"/>
    <property type="match status" value="1"/>
</dbReference>
<evidence type="ECO:0000313" key="11">
    <source>
        <dbReference type="Proteomes" id="UP000468901"/>
    </source>
</evidence>
<keyword evidence="3 6" id="KW-0285">Flavoprotein</keyword>
<dbReference type="InterPro" id="IPR037069">
    <property type="entry name" value="AcylCoA_DH/ox_N_sf"/>
</dbReference>
<feature type="domain" description="Acyl-CoA oxidase/dehydrogenase middle" evidence="8">
    <location>
        <begin position="134"/>
        <end position="216"/>
    </location>
</feature>